<dbReference type="AlphaFoldDB" id="A0A2R6XLE8"/>
<keyword evidence="2" id="KW-1185">Reference proteome</keyword>
<evidence type="ECO:0000313" key="1">
    <source>
        <dbReference type="EMBL" id="PTQ46940.1"/>
    </source>
</evidence>
<protein>
    <submittedName>
        <fullName evidence="1">Uncharacterized protein</fullName>
    </submittedName>
</protein>
<dbReference type="Proteomes" id="UP000244005">
    <property type="component" value="Unassembled WGS sequence"/>
</dbReference>
<name>A0A2R6XLE8_MARPO</name>
<accession>A0A2R6XLE8</accession>
<reference evidence="2" key="1">
    <citation type="journal article" date="2017" name="Cell">
        <title>Insights into land plant evolution garnered from the Marchantia polymorpha genome.</title>
        <authorList>
            <person name="Bowman J.L."/>
            <person name="Kohchi T."/>
            <person name="Yamato K.T."/>
            <person name="Jenkins J."/>
            <person name="Shu S."/>
            <person name="Ishizaki K."/>
            <person name="Yamaoka S."/>
            <person name="Nishihama R."/>
            <person name="Nakamura Y."/>
            <person name="Berger F."/>
            <person name="Adam C."/>
            <person name="Aki S.S."/>
            <person name="Althoff F."/>
            <person name="Araki T."/>
            <person name="Arteaga-Vazquez M.A."/>
            <person name="Balasubrmanian S."/>
            <person name="Barry K."/>
            <person name="Bauer D."/>
            <person name="Boehm C.R."/>
            <person name="Briginshaw L."/>
            <person name="Caballero-Perez J."/>
            <person name="Catarino B."/>
            <person name="Chen F."/>
            <person name="Chiyoda S."/>
            <person name="Chovatia M."/>
            <person name="Davies K.M."/>
            <person name="Delmans M."/>
            <person name="Demura T."/>
            <person name="Dierschke T."/>
            <person name="Dolan L."/>
            <person name="Dorantes-Acosta A.E."/>
            <person name="Eklund D.M."/>
            <person name="Florent S.N."/>
            <person name="Flores-Sandoval E."/>
            <person name="Fujiyama A."/>
            <person name="Fukuzawa H."/>
            <person name="Galik B."/>
            <person name="Grimanelli D."/>
            <person name="Grimwood J."/>
            <person name="Grossniklaus U."/>
            <person name="Hamada T."/>
            <person name="Haseloff J."/>
            <person name="Hetherington A.J."/>
            <person name="Higo A."/>
            <person name="Hirakawa Y."/>
            <person name="Hundley H.N."/>
            <person name="Ikeda Y."/>
            <person name="Inoue K."/>
            <person name="Inoue S.I."/>
            <person name="Ishida S."/>
            <person name="Jia Q."/>
            <person name="Kakita M."/>
            <person name="Kanazawa T."/>
            <person name="Kawai Y."/>
            <person name="Kawashima T."/>
            <person name="Kennedy M."/>
            <person name="Kinose K."/>
            <person name="Kinoshita T."/>
            <person name="Kohara Y."/>
            <person name="Koide E."/>
            <person name="Komatsu K."/>
            <person name="Kopischke S."/>
            <person name="Kubo M."/>
            <person name="Kyozuka J."/>
            <person name="Lagercrantz U."/>
            <person name="Lin S.S."/>
            <person name="Lindquist E."/>
            <person name="Lipzen A.M."/>
            <person name="Lu C.W."/>
            <person name="De Luna E."/>
            <person name="Martienssen R.A."/>
            <person name="Minamino N."/>
            <person name="Mizutani M."/>
            <person name="Mizutani M."/>
            <person name="Mochizuki N."/>
            <person name="Monte I."/>
            <person name="Mosher R."/>
            <person name="Nagasaki H."/>
            <person name="Nakagami H."/>
            <person name="Naramoto S."/>
            <person name="Nishitani K."/>
            <person name="Ohtani M."/>
            <person name="Okamoto T."/>
            <person name="Okumura M."/>
            <person name="Phillips J."/>
            <person name="Pollak B."/>
            <person name="Reinders A."/>
            <person name="Rovekamp M."/>
            <person name="Sano R."/>
            <person name="Sawa S."/>
            <person name="Schmid M.W."/>
            <person name="Shirakawa M."/>
            <person name="Solano R."/>
            <person name="Spunde A."/>
            <person name="Suetsugu N."/>
            <person name="Sugano S."/>
            <person name="Sugiyama A."/>
            <person name="Sun R."/>
            <person name="Suzuki Y."/>
            <person name="Takenaka M."/>
            <person name="Takezawa D."/>
            <person name="Tomogane H."/>
            <person name="Tsuzuki M."/>
            <person name="Ueda T."/>
            <person name="Umeda M."/>
            <person name="Ward J.M."/>
            <person name="Watanabe Y."/>
            <person name="Yazaki K."/>
            <person name="Yokoyama R."/>
            <person name="Yoshitake Y."/>
            <person name="Yotsui I."/>
            <person name="Zachgo S."/>
            <person name="Schmutz J."/>
        </authorList>
    </citation>
    <scope>NUCLEOTIDE SEQUENCE [LARGE SCALE GENOMIC DNA]</scope>
    <source>
        <strain evidence="2">Tak-1</strain>
    </source>
</reference>
<gene>
    <name evidence="1" type="ORF">MARPO_0009s0059</name>
</gene>
<proteinExistence type="predicted"/>
<dbReference type="Gramene" id="Mp7g13740.1">
    <property type="protein sequence ID" value="Mp7g13740.1.cds1"/>
    <property type="gene ID" value="Mp7g13740"/>
</dbReference>
<dbReference type="EMBL" id="KZ772681">
    <property type="protein sequence ID" value="PTQ46940.1"/>
    <property type="molecule type" value="Genomic_DNA"/>
</dbReference>
<sequence>MKSKPHLLYHENSLHICCRLHVISYPHVIASENSRQAIFRRKLTEGVDQSDPQGEAFVASQSGQVQKLRLCDSSSVFGKG</sequence>
<organism evidence="1 2">
    <name type="scientific">Marchantia polymorpha</name>
    <name type="common">Common liverwort</name>
    <name type="synonym">Marchantia aquatica</name>
    <dbReference type="NCBI Taxonomy" id="3197"/>
    <lineage>
        <taxon>Eukaryota</taxon>
        <taxon>Viridiplantae</taxon>
        <taxon>Streptophyta</taxon>
        <taxon>Embryophyta</taxon>
        <taxon>Marchantiophyta</taxon>
        <taxon>Marchantiopsida</taxon>
        <taxon>Marchantiidae</taxon>
        <taxon>Marchantiales</taxon>
        <taxon>Marchantiaceae</taxon>
        <taxon>Marchantia</taxon>
    </lineage>
</organism>
<evidence type="ECO:0000313" key="2">
    <source>
        <dbReference type="Proteomes" id="UP000244005"/>
    </source>
</evidence>